<evidence type="ECO:0000313" key="2">
    <source>
        <dbReference type="Proteomes" id="UP000231673"/>
    </source>
</evidence>
<accession>A0A2M7IEF5</accession>
<name>A0A2M7IEF5_9BACT</name>
<protein>
    <submittedName>
        <fullName evidence="1">Uncharacterized protein</fullName>
    </submittedName>
</protein>
<dbReference type="EMBL" id="PFGW01000004">
    <property type="protein sequence ID" value="PIW74884.1"/>
    <property type="molecule type" value="Genomic_DNA"/>
</dbReference>
<gene>
    <name evidence="1" type="ORF">CO003_00235</name>
</gene>
<sequence>MVDIIVEEVAKNRDQVSLRALNVRFVFTRRDGFIRLVSKSKPEAQVYDPAACWVPKGVFLAVCRKAGAILTR</sequence>
<proteinExistence type="predicted"/>
<evidence type="ECO:0000313" key="1">
    <source>
        <dbReference type="EMBL" id="PIW74884.1"/>
    </source>
</evidence>
<comment type="caution">
    <text evidence="1">The sequence shown here is derived from an EMBL/GenBank/DDBJ whole genome shotgun (WGS) entry which is preliminary data.</text>
</comment>
<reference evidence="2" key="1">
    <citation type="submission" date="2017-09" db="EMBL/GenBank/DDBJ databases">
        <title>Depth-based differentiation of microbial function through sediment-hosted aquifers and enrichment of novel symbionts in the deep terrestrial subsurface.</title>
        <authorList>
            <person name="Probst A.J."/>
            <person name="Ladd B."/>
            <person name="Jarett J.K."/>
            <person name="Geller-Mcgrath D.E."/>
            <person name="Sieber C.M.K."/>
            <person name="Emerson J.B."/>
            <person name="Anantharaman K."/>
            <person name="Thomas B.C."/>
            <person name="Malmstrom R."/>
            <person name="Stieglmeier M."/>
            <person name="Klingl A."/>
            <person name="Woyke T."/>
            <person name="Ryan C.M."/>
            <person name="Banfield J.F."/>
        </authorList>
    </citation>
    <scope>NUCLEOTIDE SEQUENCE [LARGE SCALE GENOMIC DNA]</scope>
</reference>
<dbReference type="AlphaFoldDB" id="A0A2M7IEF5"/>
<dbReference type="Proteomes" id="UP000231673">
    <property type="component" value="Unassembled WGS sequence"/>
</dbReference>
<organism evidence="1 2">
    <name type="scientific">Candidatus Portnoybacteria bacterium CG_4_8_14_3_um_filter_44_15</name>
    <dbReference type="NCBI Taxonomy" id="1974803"/>
    <lineage>
        <taxon>Bacteria</taxon>
        <taxon>Candidatus Portnoyibacteriota</taxon>
    </lineage>
</organism>